<sequence>MTFGDLYELQCKVFEPATANFSIHELKGLLNSLLNNFPHTVDDKGIRRPYKPGMDESIMWFKCYDHVITLMNLKRDESKNRRTFWISIIALVVSVVTAVLQIAFPAS</sequence>
<reference evidence="2" key="1">
    <citation type="submission" date="2023-05" db="EMBL/GenBank/DDBJ databases">
        <title>Aeromonas salmonicida 57, complete genome.</title>
        <authorList>
            <person name="Shao L."/>
        </authorList>
    </citation>
    <scope>NUCLEOTIDE SEQUENCE</scope>
    <source>
        <strain evidence="2">57</strain>
    </source>
</reference>
<name>A0AAX3VWR8_AERSA</name>
<evidence type="ECO:0000313" key="2">
    <source>
        <dbReference type="EMBL" id="WHF37153.1"/>
    </source>
</evidence>
<organism evidence="2 3">
    <name type="scientific">Aeromonas salmonicida</name>
    <dbReference type="NCBI Taxonomy" id="645"/>
    <lineage>
        <taxon>Bacteria</taxon>
        <taxon>Pseudomonadati</taxon>
        <taxon>Pseudomonadota</taxon>
        <taxon>Gammaproteobacteria</taxon>
        <taxon>Aeromonadales</taxon>
        <taxon>Aeromonadaceae</taxon>
        <taxon>Aeromonas</taxon>
    </lineage>
</organism>
<protein>
    <submittedName>
        <fullName evidence="2">Uncharacterized protein</fullName>
    </submittedName>
</protein>
<accession>A0AAX3VWR8</accession>
<evidence type="ECO:0000313" key="3">
    <source>
        <dbReference type="Proteomes" id="UP001239426"/>
    </source>
</evidence>
<feature type="transmembrane region" description="Helical" evidence="1">
    <location>
        <begin position="84"/>
        <end position="104"/>
    </location>
</feature>
<keyword evidence="1" id="KW-1133">Transmembrane helix</keyword>
<gene>
    <name evidence="2" type="ORF">QLQ87_01950</name>
</gene>
<dbReference type="Proteomes" id="UP001239426">
    <property type="component" value="Chromosome"/>
</dbReference>
<keyword evidence="1" id="KW-0472">Membrane</keyword>
<keyword evidence="1" id="KW-0812">Transmembrane</keyword>
<dbReference type="RefSeq" id="WP_282684078.1">
    <property type="nucleotide sequence ID" value="NZ_CP124841.1"/>
</dbReference>
<proteinExistence type="predicted"/>
<dbReference type="AlphaFoldDB" id="A0AAX3VWR8"/>
<evidence type="ECO:0000256" key="1">
    <source>
        <dbReference type="SAM" id="Phobius"/>
    </source>
</evidence>
<dbReference type="EMBL" id="CP124841">
    <property type="protein sequence ID" value="WHF37153.1"/>
    <property type="molecule type" value="Genomic_DNA"/>
</dbReference>